<organism evidence="1 2">
    <name type="scientific">Romanomermis culicivorax</name>
    <name type="common">Nematode worm</name>
    <dbReference type="NCBI Taxonomy" id="13658"/>
    <lineage>
        <taxon>Eukaryota</taxon>
        <taxon>Metazoa</taxon>
        <taxon>Ecdysozoa</taxon>
        <taxon>Nematoda</taxon>
        <taxon>Enoplea</taxon>
        <taxon>Dorylaimia</taxon>
        <taxon>Mermithida</taxon>
        <taxon>Mermithoidea</taxon>
        <taxon>Mermithidae</taxon>
        <taxon>Romanomermis</taxon>
    </lineage>
</organism>
<proteinExistence type="predicted"/>
<evidence type="ECO:0000313" key="1">
    <source>
        <dbReference type="Proteomes" id="UP000887565"/>
    </source>
</evidence>
<dbReference type="Proteomes" id="UP000887565">
    <property type="component" value="Unplaced"/>
</dbReference>
<name>A0A915KGJ7_ROMCU</name>
<accession>A0A915KGJ7</accession>
<sequence>MSSTRVCVVPSNAELLKVDKGGLWGGRLTVGTVDDCVILVGCGNNIWSKLKAQRAAVAVFGELDHDGRRVRSGGYFMFRIKALVIRHMKIETFASGTSKLMKKSIEIPESVFVLLFG</sequence>
<reference evidence="2" key="1">
    <citation type="submission" date="2022-11" db="UniProtKB">
        <authorList>
            <consortium name="WormBaseParasite"/>
        </authorList>
    </citation>
    <scope>IDENTIFICATION</scope>
</reference>
<protein>
    <submittedName>
        <fullName evidence="2">Uncharacterized protein</fullName>
    </submittedName>
</protein>
<evidence type="ECO:0000313" key="2">
    <source>
        <dbReference type="WBParaSite" id="nRc.2.0.1.t37862-RA"/>
    </source>
</evidence>
<dbReference type="AlphaFoldDB" id="A0A915KGJ7"/>
<keyword evidence="1" id="KW-1185">Reference proteome</keyword>
<dbReference type="WBParaSite" id="nRc.2.0.1.t37862-RA">
    <property type="protein sequence ID" value="nRc.2.0.1.t37862-RA"/>
    <property type="gene ID" value="nRc.2.0.1.g37862"/>
</dbReference>